<keyword evidence="3" id="KW-0326">Glycosidase</keyword>
<evidence type="ECO:0000259" key="4">
    <source>
        <dbReference type="Pfam" id="PF00728"/>
    </source>
</evidence>
<dbReference type="EMBL" id="CABL01000005">
    <property type="protein sequence ID" value="CBH74988.1"/>
    <property type="molecule type" value="Genomic_DNA"/>
</dbReference>
<organism evidence="6">
    <name type="scientific">mine drainage metagenome</name>
    <dbReference type="NCBI Taxonomy" id="410659"/>
    <lineage>
        <taxon>unclassified sequences</taxon>
        <taxon>metagenomes</taxon>
        <taxon>ecological metagenomes</taxon>
    </lineage>
</organism>
<protein>
    <submittedName>
        <fullName evidence="6">Uncharacterized protein</fullName>
    </submittedName>
</protein>
<dbReference type="GO" id="GO:0005975">
    <property type="term" value="P:carbohydrate metabolic process"/>
    <property type="evidence" value="ECO:0007669"/>
    <property type="project" value="InterPro"/>
</dbReference>
<evidence type="ECO:0000256" key="1">
    <source>
        <dbReference type="ARBA" id="ARBA00006285"/>
    </source>
</evidence>
<feature type="domain" description="Glycoside hydrolase family 20 catalytic" evidence="4">
    <location>
        <begin position="198"/>
        <end position="373"/>
    </location>
</feature>
<dbReference type="Pfam" id="PF02838">
    <property type="entry name" value="Glyco_hydro_20b"/>
    <property type="match status" value="1"/>
</dbReference>
<dbReference type="InterPro" id="IPR025705">
    <property type="entry name" value="Beta_hexosaminidase_sua/sub"/>
</dbReference>
<evidence type="ECO:0000313" key="6">
    <source>
        <dbReference type="EMBL" id="CBH74988.1"/>
    </source>
</evidence>
<comment type="similarity">
    <text evidence="1">Belongs to the glycosyl hydrolase 20 family.</text>
</comment>
<reference evidence="6" key="1">
    <citation type="submission" date="2009-10" db="EMBL/GenBank/DDBJ databases">
        <title>Diversity of trophic interactions inside an arsenic-rich microbial ecosystem.</title>
        <authorList>
            <person name="Bertin P.N."/>
            <person name="Heinrich-Salmeron A."/>
            <person name="Pelletier E."/>
            <person name="Goulhen-Chollet F."/>
            <person name="Arsene-Ploetze F."/>
            <person name="Gallien S."/>
            <person name="Calteau A."/>
            <person name="Vallenet D."/>
            <person name="Casiot C."/>
            <person name="Chane-Woon-Ming B."/>
            <person name="Giloteaux L."/>
            <person name="Barakat M."/>
            <person name="Bonnefoy V."/>
            <person name="Bruneel O."/>
            <person name="Chandler M."/>
            <person name="Cleiss J."/>
            <person name="Duran R."/>
            <person name="Elbaz-Poulichet F."/>
            <person name="Fonknechten N."/>
            <person name="Lauga B."/>
            <person name="Mornico D."/>
            <person name="Ortet P."/>
            <person name="Schaeffer C."/>
            <person name="Siguier P."/>
            <person name="Alexander Thil Smith A."/>
            <person name="Van Dorsselaer A."/>
            <person name="Weissenbach J."/>
            <person name="Medigue C."/>
            <person name="Le Paslier D."/>
        </authorList>
    </citation>
    <scope>NUCLEOTIDE SEQUENCE</scope>
</reference>
<dbReference type="InterPro" id="IPR029018">
    <property type="entry name" value="Hex-like_dom2"/>
</dbReference>
<evidence type="ECO:0000256" key="3">
    <source>
        <dbReference type="ARBA" id="ARBA00023295"/>
    </source>
</evidence>
<proteinExistence type="inferred from homology"/>
<dbReference type="PANTHER" id="PTHR21040:SF8">
    <property type="entry name" value="BCDNA.GH04120"/>
    <property type="match status" value="1"/>
</dbReference>
<dbReference type="InterPro" id="IPR015883">
    <property type="entry name" value="Glyco_hydro_20_cat"/>
</dbReference>
<dbReference type="AlphaFoldDB" id="E6PEV2"/>
<sequence>MLRVFGTIALALLATGAALAQSPWLLPRPQSIATVNCRSDRAPASVAASADPGGVEIVDRRLTDLGLARLRIAEHPAILFGRAPMPAQGYRLTVRDGRAWIVSGDSAGAFYAMTTLAQLLRARGGHATAPCVRVVDAPALQWRILSDDVSRGPLPTMRYFRRRIRTIAAFKMNGYSPYMENTFVSPTDPLPAPLDGITPKQLGELARYAARFHVALIPEQQTFAHMHNTLKYERYAAMAELPHGFLLSPANPAGLAYAERLVREELAVVPHPPFFHIGSDETSMLGDGQSAAMVKKLGKARVYADHIDALAATIAPSGARTMLWDDGVEADPAIAPLLPRNVVLINWHYGNDRSFTKYIDLVAKDGFQQMVAPGANNWSELFPDLDTAIPNERRFIDEGKAAHVLGLFQTVWHDDGETLYATTWYPVLYAAADAWDARDLSQRAFARAFPETFFGVDDPRYASDIAALADAVHRLEAAPHEWTDRLFWSDPFDPKNEARMNGVDLTTVRLEAERVEQHLLTHTPPAHRGAAFAEFVAARRIDVLARAYQIAHEVRYYYRDARLHIGEKNGPSFRDLLWCKYWFWELRDWYEGLAPLYARAWNNESRPGHLASNLERYHMAAQRAIRRADLMQRATYNDFIAHGTLPPLDTVLHLP</sequence>
<dbReference type="InterPro" id="IPR015882">
    <property type="entry name" value="HEX_bac_N"/>
</dbReference>
<name>E6PEV2_9ZZZZ</name>
<keyword evidence="2" id="KW-0378">Hydrolase</keyword>
<dbReference type="SUPFAM" id="SSF55545">
    <property type="entry name" value="beta-N-acetylhexosaminidase-like domain"/>
    <property type="match status" value="1"/>
</dbReference>
<dbReference type="InterPro" id="IPR038901">
    <property type="entry name" value="HEXDC-like"/>
</dbReference>
<feature type="domain" description="Beta-hexosaminidase bacterial type N-terminal" evidence="5">
    <location>
        <begin position="64"/>
        <end position="137"/>
    </location>
</feature>
<evidence type="ECO:0000256" key="2">
    <source>
        <dbReference type="ARBA" id="ARBA00022801"/>
    </source>
</evidence>
<dbReference type="Pfam" id="PF00728">
    <property type="entry name" value="Glyco_hydro_20"/>
    <property type="match status" value="1"/>
</dbReference>
<dbReference type="Gene3D" id="3.30.379.10">
    <property type="entry name" value="Chitobiase/beta-hexosaminidase domain 2-like"/>
    <property type="match status" value="1"/>
</dbReference>
<dbReference type="SUPFAM" id="SSF51445">
    <property type="entry name" value="(Trans)glycosidases"/>
    <property type="match status" value="1"/>
</dbReference>
<dbReference type="PANTHER" id="PTHR21040">
    <property type="entry name" value="BCDNA.GH04120"/>
    <property type="match status" value="1"/>
</dbReference>
<evidence type="ECO:0000259" key="5">
    <source>
        <dbReference type="Pfam" id="PF02838"/>
    </source>
</evidence>
<accession>E6PEV2</accession>
<gene>
    <name evidence="6" type="ORF">CARN1_0163</name>
</gene>
<comment type="caution">
    <text evidence="6">The sequence shown here is derived from an EMBL/GenBank/DDBJ whole genome shotgun (WGS) entry which is preliminary data.</text>
</comment>
<dbReference type="PRINTS" id="PR00738">
    <property type="entry name" value="GLHYDRLASE20"/>
</dbReference>
<dbReference type="InterPro" id="IPR017853">
    <property type="entry name" value="GH"/>
</dbReference>
<dbReference type="GO" id="GO:0004563">
    <property type="term" value="F:beta-N-acetylhexosaminidase activity"/>
    <property type="evidence" value="ECO:0007669"/>
    <property type="project" value="InterPro"/>
</dbReference>
<dbReference type="Gene3D" id="3.20.20.80">
    <property type="entry name" value="Glycosidases"/>
    <property type="match status" value="1"/>
</dbReference>